<reference evidence="9 10" key="1">
    <citation type="submission" date="2019-02" db="EMBL/GenBank/DDBJ databases">
        <title>Paenibacillus sp. nov., isolated from surface-sterilized tissue of Thalictrum simplex L.</title>
        <authorList>
            <person name="Tuo L."/>
        </authorList>
    </citation>
    <scope>NUCLEOTIDE SEQUENCE [LARGE SCALE GENOMIC DNA]</scope>
    <source>
        <strain evidence="9 10">N2SHLJ1</strain>
    </source>
</reference>
<evidence type="ECO:0000256" key="6">
    <source>
        <dbReference type="HAMAP-Rule" id="MF_00267"/>
    </source>
</evidence>
<dbReference type="InterPro" id="IPR013033">
    <property type="entry name" value="MinC"/>
</dbReference>
<comment type="similarity">
    <text evidence="1 6">Belongs to the MinC family.</text>
</comment>
<feature type="domain" description="Septum formation inhibitor MinC C-terminal" evidence="7">
    <location>
        <begin position="107"/>
        <end position="202"/>
    </location>
</feature>
<dbReference type="InterPro" id="IPR055219">
    <property type="entry name" value="MinC_N_1"/>
</dbReference>
<evidence type="ECO:0000256" key="4">
    <source>
        <dbReference type="ARBA" id="ARBA00023306"/>
    </source>
</evidence>
<evidence type="ECO:0000256" key="3">
    <source>
        <dbReference type="ARBA" id="ARBA00023210"/>
    </source>
</evidence>
<keyword evidence="4 6" id="KW-0131">Cell cycle</keyword>
<dbReference type="Proteomes" id="UP000293142">
    <property type="component" value="Unassembled WGS sequence"/>
</dbReference>
<dbReference type="GO" id="GO:0000917">
    <property type="term" value="P:division septum assembly"/>
    <property type="evidence" value="ECO:0007669"/>
    <property type="project" value="UniProtKB-KW"/>
</dbReference>
<comment type="function">
    <text evidence="6">Cell division inhibitor that blocks the formation of polar Z ring septums. Rapidly oscillates between the poles of the cell to destabilize FtsZ filaments that have formed before they mature into polar Z rings. Prevents FtsZ polymerization.</text>
</comment>
<organism evidence="9 10">
    <name type="scientific">Paenibacillus thalictri</name>
    <dbReference type="NCBI Taxonomy" id="2527873"/>
    <lineage>
        <taxon>Bacteria</taxon>
        <taxon>Bacillati</taxon>
        <taxon>Bacillota</taxon>
        <taxon>Bacilli</taxon>
        <taxon>Bacillales</taxon>
        <taxon>Paenibacillaceae</taxon>
        <taxon>Paenibacillus</taxon>
    </lineage>
</organism>
<evidence type="ECO:0000256" key="2">
    <source>
        <dbReference type="ARBA" id="ARBA00022618"/>
    </source>
</evidence>
<dbReference type="PANTHER" id="PTHR34108">
    <property type="entry name" value="SEPTUM SITE-DETERMINING PROTEIN MINC"/>
    <property type="match status" value="1"/>
</dbReference>
<feature type="domain" description="Septum site-determining protein MinC N-terminal" evidence="8">
    <location>
        <begin position="8"/>
        <end position="85"/>
    </location>
</feature>
<evidence type="ECO:0000256" key="5">
    <source>
        <dbReference type="ARBA" id="ARBA00046874"/>
    </source>
</evidence>
<sequence>MTAVRHHVTIKGVKDGLVFLLDDACELSEVLGELQHKLEKTHEKILTGPIIHVHVKLGKRAASDEDKEQIRGIIGQKGNLLIQSIESDPPEIPLAAPGENLSLLGGIVRSGQTINHNGDLLYMGDINPGGTIVCTGSVYIMGSLRGMVHAGVDGDEQAVIAASHLQPTQLRIATIISRPPDEWGTSDTFMEFAYIKDGQMKIDKVHQFHRMFPAQLQDRNISRS</sequence>
<evidence type="ECO:0000259" key="7">
    <source>
        <dbReference type="Pfam" id="PF03775"/>
    </source>
</evidence>
<protein>
    <recommendedName>
        <fullName evidence="6">Probable septum site-determining protein MinC</fullName>
    </recommendedName>
</protein>
<keyword evidence="2 6" id="KW-0132">Cell division</keyword>
<dbReference type="OrthoDB" id="9790810at2"/>
<dbReference type="RefSeq" id="WP_131011415.1">
    <property type="nucleotide sequence ID" value="NZ_SIRE01000002.1"/>
</dbReference>
<dbReference type="GO" id="GO:1901891">
    <property type="term" value="P:regulation of cell septum assembly"/>
    <property type="evidence" value="ECO:0007669"/>
    <property type="project" value="InterPro"/>
</dbReference>
<dbReference type="EMBL" id="SIRE01000002">
    <property type="protein sequence ID" value="TBL81628.1"/>
    <property type="molecule type" value="Genomic_DNA"/>
</dbReference>
<keyword evidence="10" id="KW-1185">Reference proteome</keyword>
<dbReference type="InterPro" id="IPR005526">
    <property type="entry name" value="Septum_form_inhib_MinC_C"/>
</dbReference>
<dbReference type="InterPro" id="IPR036145">
    <property type="entry name" value="MinC_C_sf"/>
</dbReference>
<proteinExistence type="inferred from homology"/>
<dbReference type="GO" id="GO:0000902">
    <property type="term" value="P:cell morphogenesis"/>
    <property type="evidence" value="ECO:0007669"/>
    <property type="project" value="InterPro"/>
</dbReference>
<dbReference type="Pfam" id="PF22642">
    <property type="entry name" value="MinC_N_1"/>
    <property type="match status" value="1"/>
</dbReference>
<dbReference type="Gene3D" id="2.160.20.70">
    <property type="match status" value="1"/>
</dbReference>
<gene>
    <name evidence="6" type="primary">minC</name>
    <name evidence="9" type="ORF">EYB31_01085</name>
</gene>
<comment type="caution">
    <text evidence="9">The sequence shown here is derived from an EMBL/GenBank/DDBJ whole genome shotgun (WGS) entry which is preliminary data.</text>
</comment>
<dbReference type="PANTHER" id="PTHR34108:SF1">
    <property type="entry name" value="SEPTUM SITE-DETERMINING PROTEIN MINC"/>
    <property type="match status" value="1"/>
</dbReference>
<dbReference type="AlphaFoldDB" id="A0A4Q9E083"/>
<accession>A0A4Q9E083</accession>
<evidence type="ECO:0000313" key="10">
    <source>
        <dbReference type="Proteomes" id="UP000293142"/>
    </source>
</evidence>
<dbReference type="HAMAP" id="MF_00267">
    <property type="entry name" value="MinC"/>
    <property type="match status" value="1"/>
</dbReference>
<dbReference type="SUPFAM" id="SSF63848">
    <property type="entry name" value="Cell-division inhibitor MinC, C-terminal domain"/>
    <property type="match status" value="1"/>
</dbReference>
<evidence type="ECO:0000259" key="8">
    <source>
        <dbReference type="Pfam" id="PF22642"/>
    </source>
</evidence>
<name>A0A4Q9E083_9BACL</name>
<comment type="subunit">
    <text evidence="5 6">Interacts with MinD and FtsZ.</text>
</comment>
<dbReference type="Pfam" id="PF03775">
    <property type="entry name" value="MinC_C"/>
    <property type="match status" value="1"/>
</dbReference>
<keyword evidence="3 6" id="KW-0717">Septation</keyword>
<evidence type="ECO:0000313" key="9">
    <source>
        <dbReference type="EMBL" id="TBL81628.1"/>
    </source>
</evidence>
<dbReference type="InterPro" id="IPR016098">
    <property type="entry name" value="CAP/MinC_C"/>
</dbReference>
<dbReference type="Gene3D" id="3.30.160.540">
    <property type="match status" value="1"/>
</dbReference>
<evidence type="ECO:0000256" key="1">
    <source>
        <dbReference type="ARBA" id="ARBA00006291"/>
    </source>
</evidence>